<sequence>MEKKSFGLSLLLLIVFCTEVMVVPTESRLCESQSHLFHGTCLSSHNCASVCRNEGRFSGGRCKTQGVRRRCFCTKNC</sequence>
<evidence type="ECO:0000313" key="2">
    <source>
        <dbReference type="Proteomes" id="UP001164250"/>
    </source>
</evidence>
<dbReference type="EMBL" id="CM047901">
    <property type="protein sequence ID" value="KAJ0097449.1"/>
    <property type="molecule type" value="Genomic_DNA"/>
</dbReference>
<protein>
    <submittedName>
        <fullName evidence="1">Uncharacterized protein</fullName>
    </submittedName>
</protein>
<name>A0ACC1BES3_9ROSI</name>
<gene>
    <name evidence="1" type="ORF">Patl1_28133</name>
</gene>
<organism evidence="1 2">
    <name type="scientific">Pistacia atlantica</name>
    <dbReference type="NCBI Taxonomy" id="434234"/>
    <lineage>
        <taxon>Eukaryota</taxon>
        <taxon>Viridiplantae</taxon>
        <taxon>Streptophyta</taxon>
        <taxon>Embryophyta</taxon>
        <taxon>Tracheophyta</taxon>
        <taxon>Spermatophyta</taxon>
        <taxon>Magnoliopsida</taxon>
        <taxon>eudicotyledons</taxon>
        <taxon>Gunneridae</taxon>
        <taxon>Pentapetalae</taxon>
        <taxon>rosids</taxon>
        <taxon>malvids</taxon>
        <taxon>Sapindales</taxon>
        <taxon>Anacardiaceae</taxon>
        <taxon>Pistacia</taxon>
    </lineage>
</organism>
<evidence type="ECO:0000313" key="1">
    <source>
        <dbReference type="EMBL" id="KAJ0097449.1"/>
    </source>
</evidence>
<keyword evidence="2" id="KW-1185">Reference proteome</keyword>
<proteinExistence type="predicted"/>
<comment type="caution">
    <text evidence="1">The sequence shown here is derived from an EMBL/GenBank/DDBJ whole genome shotgun (WGS) entry which is preliminary data.</text>
</comment>
<dbReference type="Proteomes" id="UP001164250">
    <property type="component" value="Chromosome 5"/>
</dbReference>
<accession>A0ACC1BES3</accession>
<reference evidence="2" key="1">
    <citation type="journal article" date="2023" name="G3 (Bethesda)">
        <title>Genome assembly and association tests identify interacting loci associated with vigor, precocity, and sex in interspecific pistachio rootstocks.</title>
        <authorList>
            <person name="Palmer W."/>
            <person name="Jacygrad E."/>
            <person name="Sagayaradj S."/>
            <person name="Cavanaugh K."/>
            <person name="Han R."/>
            <person name="Bertier L."/>
            <person name="Beede B."/>
            <person name="Kafkas S."/>
            <person name="Golino D."/>
            <person name="Preece J."/>
            <person name="Michelmore R."/>
        </authorList>
    </citation>
    <scope>NUCLEOTIDE SEQUENCE [LARGE SCALE GENOMIC DNA]</scope>
</reference>